<feature type="region of interest" description="Disordered" evidence="1">
    <location>
        <begin position="37"/>
        <end position="57"/>
    </location>
</feature>
<name>A0A4R0RKE7_9APHY</name>
<feature type="region of interest" description="Disordered" evidence="1">
    <location>
        <begin position="80"/>
        <end position="103"/>
    </location>
</feature>
<organism evidence="2 3">
    <name type="scientific">Steccherinum ochraceum</name>
    <dbReference type="NCBI Taxonomy" id="92696"/>
    <lineage>
        <taxon>Eukaryota</taxon>
        <taxon>Fungi</taxon>
        <taxon>Dikarya</taxon>
        <taxon>Basidiomycota</taxon>
        <taxon>Agaricomycotina</taxon>
        <taxon>Agaricomycetes</taxon>
        <taxon>Polyporales</taxon>
        <taxon>Steccherinaceae</taxon>
        <taxon>Steccherinum</taxon>
    </lineage>
</organism>
<reference evidence="2 3" key="1">
    <citation type="submission" date="2018-11" db="EMBL/GenBank/DDBJ databases">
        <title>Genome assembly of Steccherinum ochraceum LE-BIN_3174, the white-rot fungus of the Steccherinaceae family (The Residual Polyporoid clade, Polyporales, Basidiomycota).</title>
        <authorList>
            <person name="Fedorova T.V."/>
            <person name="Glazunova O.A."/>
            <person name="Landesman E.O."/>
            <person name="Moiseenko K.V."/>
            <person name="Psurtseva N.V."/>
            <person name="Savinova O.S."/>
            <person name="Shakhova N.V."/>
            <person name="Tyazhelova T.V."/>
            <person name="Vasina D.V."/>
        </authorList>
    </citation>
    <scope>NUCLEOTIDE SEQUENCE [LARGE SCALE GENOMIC DNA]</scope>
    <source>
        <strain evidence="2 3">LE-BIN_3174</strain>
    </source>
</reference>
<evidence type="ECO:0000256" key="1">
    <source>
        <dbReference type="SAM" id="MobiDB-lite"/>
    </source>
</evidence>
<feature type="compositionally biased region" description="Low complexity" evidence="1">
    <location>
        <begin position="45"/>
        <end position="57"/>
    </location>
</feature>
<accession>A0A4R0RKE7</accession>
<evidence type="ECO:0000313" key="2">
    <source>
        <dbReference type="EMBL" id="TCD65499.1"/>
    </source>
</evidence>
<evidence type="ECO:0000313" key="3">
    <source>
        <dbReference type="Proteomes" id="UP000292702"/>
    </source>
</evidence>
<proteinExistence type="predicted"/>
<comment type="caution">
    <text evidence="2">The sequence shown here is derived from an EMBL/GenBank/DDBJ whole genome shotgun (WGS) entry which is preliminary data.</text>
</comment>
<dbReference type="AlphaFoldDB" id="A0A4R0RKE7"/>
<dbReference type="EMBL" id="RWJN01000177">
    <property type="protein sequence ID" value="TCD65499.1"/>
    <property type="molecule type" value="Genomic_DNA"/>
</dbReference>
<gene>
    <name evidence="2" type="ORF">EIP91_002547</name>
</gene>
<dbReference type="Proteomes" id="UP000292702">
    <property type="component" value="Unassembled WGS sequence"/>
</dbReference>
<sequence>MSSSMSFSSKVRLLFRTPMLPEDPSKAMVEVQLEDLSNSPKKAAFSHSRSSSRSSISSFSSELIVPSFMPSAITARQISQGSMKTHYSPAERGSFFGFEDSSS</sequence>
<protein>
    <submittedName>
        <fullName evidence="2">Uncharacterized protein</fullName>
    </submittedName>
</protein>
<keyword evidence="3" id="KW-1185">Reference proteome</keyword>